<accession>A0A511YU36</accession>
<dbReference type="Proteomes" id="UP000321484">
    <property type="component" value="Unassembled WGS sequence"/>
</dbReference>
<keyword evidence="3" id="KW-1185">Reference proteome</keyword>
<dbReference type="PROSITE" id="PS51674">
    <property type="entry name" value="4FE4S_WBL"/>
    <property type="match status" value="1"/>
</dbReference>
<name>A0A511YU36_9CELL</name>
<dbReference type="AlphaFoldDB" id="A0A511YU36"/>
<dbReference type="EMBL" id="BJYK01000001">
    <property type="protein sequence ID" value="GEN78707.1"/>
    <property type="molecule type" value="Genomic_DNA"/>
</dbReference>
<dbReference type="InterPro" id="IPR034768">
    <property type="entry name" value="4FE4S_WBL"/>
</dbReference>
<dbReference type="RefSeq" id="WP_186814449.1">
    <property type="nucleotide sequence ID" value="NZ_BJYK01000001.1"/>
</dbReference>
<gene>
    <name evidence="2" type="ORF">AFE02nite_04410</name>
</gene>
<reference evidence="2 3" key="1">
    <citation type="submission" date="2019-07" db="EMBL/GenBank/DDBJ databases">
        <title>Whole genome shotgun sequence of Actinotalea fermentans NBRC 105374.</title>
        <authorList>
            <person name="Hosoyama A."/>
            <person name="Uohara A."/>
            <person name="Ohji S."/>
            <person name="Ichikawa N."/>
        </authorList>
    </citation>
    <scope>NUCLEOTIDE SEQUENCE [LARGE SCALE GENOMIC DNA]</scope>
    <source>
        <strain evidence="2 3">NBRC 105374</strain>
    </source>
</reference>
<evidence type="ECO:0000259" key="1">
    <source>
        <dbReference type="PROSITE" id="PS51674"/>
    </source>
</evidence>
<sequence>MSADRAEARRALLDLLDAHDTAGRPIPCRQDPDPAWTSDEPEDQAVAARLCARCPALDQCRAYGTAFPKECGVYGGETEFDRRKRARKAG</sequence>
<feature type="domain" description="4Fe-4S Wbl-type" evidence="1">
    <location>
        <begin position="27"/>
        <end position="84"/>
    </location>
</feature>
<organism evidence="2 3">
    <name type="scientific">Actinotalea fermentans</name>
    <dbReference type="NCBI Taxonomy" id="43671"/>
    <lineage>
        <taxon>Bacteria</taxon>
        <taxon>Bacillati</taxon>
        <taxon>Actinomycetota</taxon>
        <taxon>Actinomycetes</taxon>
        <taxon>Micrococcales</taxon>
        <taxon>Cellulomonadaceae</taxon>
        <taxon>Actinotalea</taxon>
    </lineage>
</organism>
<comment type="caution">
    <text evidence="2">The sequence shown here is derived from an EMBL/GenBank/DDBJ whole genome shotgun (WGS) entry which is preliminary data.</text>
</comment>
<dbReference type="Pfam" id="PF02467">
    <property type="entry name" value="Whib"/>
    <property type="match status" value="1"/>
</dbReference>
<proteinExistence type="predicted"/>
<evidence type="ECO:0000313" key="2">
    <source>
        <dbReference type="EMBL" id="GEN78707.1"/>
    </source>
</evidence>
<protein>
    <recommendedName>
        <fullName evidence="1">4Fe-4S Wbl-type domain-containing protein</fullName>
    </recommendedName>
</protein>
<evidence type="ECO:0000313" key="3">
    <source>
        <dbReference type="Proteomes" id="UP000321484"/>
    </source>
</evidence>